<evidence type="ECO:0000313" key="2">
    <source>
        <dbReference type="EMBL" id="MFC6724819.1"/>
    </source>
</evidence>
<feature type="region of interest" description="Disordered" evidence="1">
    <location>
        <begin position="22"/>
        <end position="42"/>
    </location>
</feature>
<evidence type="ECO:0000313" key="3">
    <source>
        <dbReference type="Proteomes" id="UP001596328"/>
    </source>
</evidence>
<dbReference type="Proteomes" id="UP001596328">
    <property type="component" value="Unassembled WGS sequence"/>
</dbReference>
<keyword evidence="3" id="KW-1185">Reference proteome</keyword>
<name>A0ABD5RZY1_9EURY</name>
<dbReference type="AlphaFoldDB" id="A0ABD5RZY1"/>
<sequence>MSPTHSPSDPSEKRLAEWAAVIGGNVPETEGNGDPDGPDRAA</sequence>
<accession>A0ABD5RZY1</accession>
<gene>
    <name evidence="2" type="ORF">ACFQE1_10645</name>
</gene>
<organism evidence="2 3">
    <name type="scientific">Halobium palmae</name>
    <dbReference type="NCBI Taxonomy" id="1776492"/>
    <lineage>
        <taxon>Archaea</taxon>
        <taxon>Methanobacteriati</taxon>
        <taxon>Methanobacteriota</taxon>
        <taxon>Stenosarchaea group</taxon>
        <taxon>Halobacteria</taxon>
        <taxon>Halobacteriales</taxon>
        <taxon>Haloferacaceae</taxon>
        <taxon>Halobium</taxon>
    </lineage>
</organism>
<proteinExistence type="predicted"/>
<dbReference type="EMBL" id="JBHSWU010000290">
    <property type="protein sequence ID" value="MFC6724819.1"/>
    <property type="molecule type" value="Genomic_DNA"/>
</dbReference>
<evidence type="ECO:0000256" key="1">
    <source>
        <dbReference type="SAM" id="MobiDB-lite"/>
    </source>
</evidence>
<protein>
    <submittedName>
        <fullName evidence="2">Uncharacterized protein</fullName>
    </submittedName>
</protein>
<comment type="caution">
    <text evidence="2">The sequence shown here is derived from an EMBL/GenBank/DDBJ whole genome shotgun (WGS) entry which is preliminary data.</text>
</comment>
<reference evidence="2 3" key="1">
    <citation type="journal article" date="2019" name="Int. J. Syst. Evol. Microbiol.">
        <title>The Global Catalogue of Microorganisms (GCM) 10K type strain sequencing project: providing services to taxonomists for standard genome sequencing and annotation.</title>
        <authorList>
            <consortium name="The Broad Institute Genomics Platform"/>
            <consortium name="The Broad Institute Genome Sequencing Center for Infectious Disease"/>
            <person name="Wu L."/>
            <person name="Ma J."/>
        </authorList>
    </citation>
    <scope>NUCLEOTIDE SEQUENCE [LARGE SCALE GENOMIC DNA]</scope>
    <source>
        <strain evidence="2 3">NBRC 111368</strain>
    </source>
</reference>